<proteinExistence type="predicted"/>
<name>A0ABQ5VRI7_9RHOB</name>
<protein>
    <submittedName>
        <fullName evidence="1">Uncharacterized protein</fullName>
    </submittedName>
</protein>
<reference evidence="2" key="1">
    <citation type="journal article" date="2019" name="Int. J. Syst. Evol. Microbiol.">
        <title>The Global Catalogue of Microorganisms (GCM) 10K type strain sequencing project: providing services to taxonomists for standard genome sequencing and annotation.</title>
        <authorList>
            <consortium name="The Broad Institute Genomics Platform"/>
            <consortium name="The Broad Institute Genome Sequencing Center for Infectious Disease"/>
            <person name="Wu L."/>
            <person name="Ma J."/>
        </authorList>
    </citation>
    <scope>NUCLEOTIDE SEQUENCE [LARGE SCALE GENOMIC DNA]</scope>
    <source>
        <strain evidence="2">NBRC 110140</strain>
    </source>
</reference>
<accession>A0ABQ5VRI7</accession>
<keyword evidence="2" id="KW-1185">Reference proteome</keyword>
<gene>
    <name evidence="1" type="ORF">GCM10007939_01520</name>
</gene>
<evidence type="ECO:0000313" key="1">
    <source>
        <dbReference type="EMBL" id="GLQ33869.1"/>
    </source>
</evidence>
<dbReference type="Proteomes" id="UP001156694">
    <property type="component" value="Unassembled WGS sequence"/>
</dbReference>
<dbReference type="EMBL" id="BSNN01000002">
    <property type="protein sequence ID" value="GLQ33869.1"/>
    <property type="molecule type" value="Genomic_DNA"/>
</dbReference>
<comment type="caution">
    <text evidence="1">The sequence shown here is derived from an EMBL/GenBank/DDBJ whole genome shotgun (WGS) entry which is preliminary data.</text>
</comment>
<organism evidence="1 2">
    <name type="scientific">Amylibacter marinus</name>
    <dbReference type="NCBI Taxonomy" id="1475483"/>
    <lineage>
        <taxon>Bacteria</taxon>
        <taxon>Pseudomonadati</taxon>
        <taxon>Pseudomonadota</taxon>
        <taxon>Alphaproteobacteria</taxon>
        <taxon>Rhodobacterales</taxon>
        <taxon>Paracoccaceae</taxon>
        <taxon>Amylibacter</taxon>
    </lineage>
</organism>
<evidence type="ECO:0000313" key="2">
    <source>
        <dbReference type="Proteomes" id="UP001156694"/>
    </source>
</evidence>
<sequence>MAYQPESQASLPHYLPDIVEFLEHKENRLSNKRASEILDYLQVRETVEHFKSRSIEPSRLFFNLMPIISNGAKIAIDAMGSDLEVLSYDGEVYLDHFPSIDYIDMASGLYSCLPSTLAGKPYGDSS</sequence>